<feature type="binding site" evidence="14">
    <location>
        <begin position="26"/>
        <end position="33"/>
    </location>
    <ligand>
        <name>GTP</name>
        <dbReference type="ChEBI" id="CHEBI:37565"/>
        <label>1</label>
    </ligand>
</feature>
<dbReference type="InterPro" id="IPR006073">
    <property type="entry name" value="GTP-bd"/>
</dbReference>
<evidence type="ECO:0000256" key="11">
    <source>
        <dbReference type="ARBA" id="ARBA00023134"/>
    </source>
</evidence>
<dbReference type="Proteomes" id="UP000297713">
    <property type="component" value="Unassembled WGS sequence"/>
</dbReference>
<feature type="transmembrane region" description="Helical" evidence="16">
    <location>
        <begin position="360"/>
        <end position="384"/>
    </location>
</feature>
<keyword evidence="6 16" id="KW-0812">Transmembrane</keyword>
<evidence type="ECO:0000256" key="15">
    <source>
        <dbReference type="PIRSR" id="PIRSR603373-2"/>
    </source>
</evidence>
<feature type="transmembrane region" description="Helical" evidence="16">
    <location>
        <begin position="304"/>
        <end position="327"/>
    </location>
</feature>
<evidence type="ECO:0000256" key="2">
    <source>
        <dbReference type="ARBA" id="ARBA00022448"/>
    </source>
</evidence>
<dbReference type="GO" id="GO:0005886">
    <property type="term" value="C:plasma membrane"/>
    <property type="evidence" value="ECO:0007669"/>
    <property type="project" value="UniProtKB-SubCell"/>
</dbReference>
<evidence type="ECO:0000256" key="1">
    <source>
        <dbReference type="ARBA" id="ARBA00004429"/>
    </source>
</evidence>
<dbReference type="FunFam" id="3.40.50.300:FF:000426">
    <property type="entry name" value="Ferrous iron transport protein B"/>
    <property type="match status" value="1"/>
</dbReference>
<evidence type="ECO:0000256" key="12">
    <source>
        <dbReference type="ARBA" id="ARBA00023136"/>
    </source>
</evidence>
<keyword evidence="2 16" id="KW-0813">Transport</keyword>
<feature type="binding site" evidence="14">
    <location>
        <begin position="73"/>
        <end position="76"/>
    </location>
    <ligand>
        <name>GTP</name>
        <dbReference type="ChEBI" id="CHEBI:37565"/>
        <label>1</label>
    </ligand>
</feature>
<keyword evidence="5" id="KW-0997">Cell inner membrane</keyword>
<dbReference type="InterPro" id="IPR050860">
    <property type="entry name" value="FeoB_GTPase"/>
</dbReference>
<evidence type="ECO:0000259" key="17">
    <source>
        <dbReference type="PROSITE" id="PS51711"/>
    </source>
</evidence>
<feature type="binding site" evidence="15">
    <location>
        <position position="41"/>
    </location>
    <ligand>
        <name>Mg(2+)</name>
        <dbReference type="ChEBI" id="CHEBI:18420"/>
        <label>2</label>
    </ligand>
</feature>
<keyword evidence="11 14" id="KW-0342">GTP-binding</keyword>
<dbReference type="Pfam" id="PF02421">
    <property type="entry name" value="FeoB_N"/>
    <property type="match status" value="1"/>
</dbReference>
<keyword evidence="9 16" id="KW-0408">Iron</keyword>
<dbReference type="InterPro" id="IPR027417">
    <property type="entry name" value="P-loop_NTPase"/>
</dbReference>
<dbReference type="InterPro" id="IPR011640">
    <property type="entry name" value="Fe2_transport_prot_B_C"/>
</dbReference>
<organism evidence="18 19">
    <name type="scientific">Methylacidiphilum caldifontis</name>
    <dbReference type="NCBI Taxonomy" id="2795386"/>
    <lineage>
        <taxon>Bacteria</taxon>
        <taxon>Pseudomonadati</taxon>
        <taxon>Verrucomicrobiota</taxon>
        <taxon>Methylacidiphilae</taxon>
        <taxon>Methylacidiphilales</taxon>
        <taxon>Methylacidiphilaceae</taxon>
        <taxon>Methylacidiphilum (ex Ratnadevi et al. 2023)</taxon>
    </lineage>
</organism>
<dbReference type="PANTHER" id="PTHR43185:SF1">
    <property type="entry name" value="FE(2+) TRANSPORTER FEOB"/>
    <property type="match status" value="1"/>
</dbReference>
<feature type="transmembrane region" description="Helical" evidence="16">
    <location>
        <begin position="471"/>
        <end position="496"/>
    </location>
</feature>
<evidence type="ECO:0000256" key="16">
    <source>
        <dbReference type="RuleBase" id="RU362098"/>
    </source>
</evidence>
<dbReference type="GO" id="GO:0046872">
    <property type="term" value="F:metal ion binding"/>
    <property type="evidence" value="ECO:0007669"/>
    <property type="project" value="UniProtKB-KW"/>
</dbReference>
<dbReference type="InterPro" id="IPR011642">
    <property type="entry name" value="Gate_dom"/>
</dbReference>
<keyword evidence="15" id="KW-0479">Metal-binding</keyword>
<keyword evidence="12 16" id="KW-0472">Membrane</keyword>
<dbReference type="OrthoDB" id="9809127at2"/>
<feature type="transmembrane region" description="Helical" evidence="16">
    <location>
        <begin position="404"/>
        <end position="426"/>
    </location>
</feature>
<feature type="transmembrane region" description="Helical" evidence="16">
    <location>
        <begin position="438"/>
        <end position="465"/>
    </location>
</feature>
<dbReference type="EMBL" id="LXQC01000139">
    <property type="protein sequence ID" value="TFE68586.1"/>
    <property type="molecule type" value="Genomic_DNA"/>
</dbReference>
<evidence type="ECO:0000313" key="19">
    <source>
        <dbReference type="Proteomes" id="UP000297713"/>
    </source>
</evidence>
<feature type="binding site" evidence="15">
    <location>
        <position position="38"/>
    </location>
    <ligand>
        <name>Mg(2+)</name>
        <dbReference type="ChEBI" id="CHEBI:18420"/>
        <label>2</label>
    </ligand>
</feature>
<dbReference type="CDD" id="cd01879">
    <property type="entry name" value="FeoB"/>
    <property type="match status" value="1"/>
</dbReference>
<evidence type="ECO:0000256" key="7">
    <source>
        <dbReference type="ARBA" id="ARBA00022741"/>
    </source>
</evidence>
<keyword evidence="7 14" id="KW-0547">Nucleotide-binding</keyword>
<reference evidence="18 19" key="1">
    <citation type="submission" date="2016-05" db="EMBL/GenBank/DDBJ databases">
        <title>Diversity and Homogeneity among Thermoacidophilic Verrucomicrobia Methanotrophs Linked with Geographical Origin.</title>
        <authorList>
            <person name="Erikstad H.-A."/>
            <person name="Smestad N.B."/>
            <person name="Ceballos R.M."/>
            <person name="Birkeland N.-K."/>
        </authorList>
    </citation>
    <scope>NUCLEOTIDE SEQUENCE [LARGE SCALE GENOMIC DNA]</scope>
    <source>
        <strain evidence="18 19">Phi</strain>
    </source>
</reference>
<name>A0A4Y8PBR9_9BACT</name>
<feature type="domain" description="FeoB-type G" evidence="17">
    <location>
        <begin position="19"/>
        <end position="187"/>
    </location>
</feature>
<comment type="caution">
    <text evidence="16">Lacks conserved residue(s) required for the propagation of feature annotation.</text>
</comment>
<evidence type="ECO:0000313" key="18">
    <source>
        <dbReference type="EMBL" id="TFE68586.1"/>
    </source>
</evidence>
<evidence type="ECO:0000256" key="14">
    <source>
        <dbReference type="PIRSR" id="PIRSR603373-1"/>
    </source>
</evidence>
<feature type="transmembrane region" description="Helical" evidence="16">
    <location>
        <begin position="641"/>
        <end position="667"/>
    </location>
</feature>
<evidence type="ECO:0000256" key="4">
    <source>
        <dbReference type="ARBA" id="ARBA00022496"/>
    </source>
</evidence>
<feature type="binding site" evidence="15">
    <location>
        <position position="37"/>
    </location>
    <ligand>
        <name>Mg(2+)</name>
        <dbReference type="ChEBI" id="CHEBI:18420"/>
        <label>2</label>
    </ligand>
</feature>
<evidence type="ECO:0000256" key="9">
    <source>
        <dbReference type="ARBA" id="ARBA00023004"/>
    </source>
</evidence>
<protein>
    <recommendedName>
        <fullName evidence="13 16">Ferrous iron transport protein B</fullName>
    </recommendedName>
</protein>
<proteinExistence type="inferred from homology"/>
<dbReference type="SUPFAM" id="SSF52540">
    <property type="entry name" value="P-loop containing nucleoside triphosphate hydrolases"/>
    <property type="match status" value="1"/>
</dbReference>
<evidence type="ECO:0000256" key="8">
    <source>
        <dbReference type="ARBA" id="ARBA00022989"/>
    </source>
</evidence>
<evidence type="ECO:0000256" key="10">
    <source>
        <dbReference type="ARBA" id="ARBA00023065"/>
    </source>
</evidence>
<feature type="transmembrane region" description="Helical" evidence="16">
    <location>
        <begin position="679"/>
        <end position="704"/>
    </location>
</feature>
<dbReference type="PROSITE" id="PS51711">
    <property type="entry name" value="G_FEOB"/>
    <property type="match status" value="1"/>
</dbReference>
<keyword evidence="3" id="KW-1003">Cell membrane</keyword>
<keyword evidence="8 16" id="KW-1133">Transmembrane helix</keyword>
<evidence type="ECO:0000256" key="13">
    <source>
        <dbReference type="NCBIfam" id="TIGR00437"/>
    </source>
</evidence>
<sequence length="705" mass="78801">MALLKKDEHAFNTKSASKPFTFALVGNPNCGKTTLFNALTGLRQKIANYPGVTIEKKVGFFYNLHGEKCQLIDLPGTYSLLPNSPDEKITTEVLLGLREDTPKPDAVICIVDATNLERSLYLVSQILELDIPVIVALNMIDELAAKGWEVDFKALSQRLNCPVVPCQANTKSGTVPLKTVLTKEMARSKPFVLNYPDFIEEEIVILEGLLQLHNRKPVERMVLVLILISPDPVEAAKLFQLDFLAETVKSSQEKIEKINPSWRDLVVRKRYNALQNLLKGTVKKGGQLSRGFSDMIDRYVAHPFWGWLIFSLAMGLMFLAVFGMGSYPKDWIDESIRKIAQKFQEFFPPGELRDLICQGIIGGVGNVVVFLPQILVLFFFIGLLEDTGYMARAAFLMDKLMNAVGLHGKSFLPILSSHACAIPGILSARTIDNPKDRLLTILIAPFASCSARLPVYVLMCGILFSGSAHPVLWSSLTIFFLYFLGIGGAFFFAWVFKNTFFKGRRPFLLLELPPYRRPSIKSIGLQMYERSLAFLKRAGTIIVSVSILLWFLTSHPRLQGESSSQALAHSFAANIGHFIEPVIKPLGFNWKIGVGLLSAQAAREMFVSTMGIIYTGEETKEDILPLTQAMSNDLWPDGRKVFSPLSCLSLMIYFAFSLQCLSTVAVVRRETGSWKWAAFQFAYMTSFAYICSFIFYQLGLLLGFS</sequence>
<dbReference type="GO" id="GO:0005525">
    <property type="term" value="F:GTP binding"/>
    <property type="evidence" value="ECO:0007669"/>
    <property type="project" value="UniProtKB-KW"/>
</dbReference>
<evidence type="ECO:0000256" key="3">
    <source>
        <dbReference type="ARBA" id="ARBA00022475"/>
    </source>
</evidence>
<comment type="similarity">
    <text evidence="16">Belongs to the TRAFAC class TrmE-Era-EngA-EngB-Septin-like GTPase superfamily. FeoB GTPase (TC 9.A.8) family.</text>
</comment>
<dbReference type="AlphaFoldDB" id="A0A4Y8PBR9"/>
<dbReference type="RefSeq" id="WP_134440072.1">
    <property type="nucleotide sequence ID" value="NZ_LXQC01000139.1"/>
</dbReference>
<keyword evidence="4 16" id="KW-0410">Iron transport</keyword>
<comment type="subcellular location">
    <subcellularLocation>
        <location evidence="1 16">Cell inner membrane</location>
        <topology evidence="1 16">Multi-pass membrane protein</topology>
    </subcellularLocation>
</comment>
<dbReference type="Pfam" id="PF07664">
    <property type="entry name" value="FeoB_C"/>
    <property type="match status" value="1"/>
</dbReference>
<feature type="binding site" evidence="14">
    <location>
        <begin position="138"/>
        <end position="141"/>
    </location>
    <ligand>
        <name>GTP</name>
        <dbReference type="ChEBI" id="CHEBI:37565"/>
        <label>1</label>
    </ligand>
</feature>
<accession>A0A4Y8PBR9</accession>
<feature type="binding site" evidence="14">
    <location>
        <begin position="51"/>
        <end position="55"/>
    </location>
    <ligand>
        <name>GTP</name>
        <dbReference type="ChEBI" id="CHEBI:37565"/>
        <label>1</label>
    </ligand>
</feature>
<dbReference type="GO" id="GO:0015093">
    <property type="term" value="F:ferrous iron transmembrane transporter activity"/>
    <property type="evidence" value="ECO:0007669"/>
    <property type="project" value="UniProtKB-UniRule"/>
</dbReference>
<dbReference type="Pfam" id="PF07670">
    <property type="entry name" value="Gate"/>
    <property type="match status" value="2"/>
</dbReference>
<comment type="function">
    <text evidence="16">Probable transporter of a GTP-driven Fe(2+) uptake system.</text>
</comment>
<dbReference type="InterPro" id="IPR003373">
    <property type="entry name" value="Fe2_transport_prot-B"/>
</dbReference>
<dbReference type="PANTHER" id="PTHR43185">
    <property type="entry name" value="FERROUS IRON TRANSPORT PROTEIN B"/>
    <property type="match status" value="1"/>
</dbReference>
<gene>
    <name evidence="18" type="ORF">A7Q10_08025</name>
</gene>
<dbReference type="NCBIfam" id="TIGR00437">
    <property type="entry name" value="feoB"/>
    <property type="match status" value="1"/>
</dbReference>
<feature type="binding site" evidence="15">
    <location>
        <position position="40"/>
    </location>
    <ligand>
        <name>Mg(2+)</name>
        <dbReference type="ChEBI" id="CHEBI:18420"/>
        <label>2</label>
    </ligand>
</feature>
<dbReference type="InterPro" id="IPR030389">
    <property type="entry name" value="G_FEOB_dom"/>
</dbReference>
<dbReference type="PRINTS" id="PR00326">
    <property type="entry name" value="GTP1OBG"/>
</dbReference>
<comment type="caution">
    <text evidence="18">The sequence shown here is derived from an EMBL/GenBank/DDBJ whole genome shotgun (WGS) entry which is preliminary data.</text>
</comment>
<keyword evidence="15" id="KW-0460">Magnesium</keyword>
<evidence type="ECO:0000256" key="5">
    <source>
        <dbReference type="ARBA" id="ARBA00022519"/>
    </source>
</evidence>
<keyword evidence="10" id="KW-0406">Ion transport</keyword>
<evidence type="ECO:0000256" key="6">
    <source>
        <dbReference type="ARBA" id="ARBA00022692"/>
    </source>
</evidence>
<keyword evidence="19" id="KW-1185">Reference proteome</keyword>
<dbReference type="Gene3D" id="3.40.50.300">
    <property type="entry name" value="P-loop containing nucleotide triphosphate hydrolases"/>
    <property type="match status" value="1"/>
</dbReference>